<dbReference type="EMBL" id="RWGX01000004">
    <property type="protein sequence ID" value="RVU87870.1"/>
    <property type="molecule type" value="Genomic_DNA"/>
</dbReference>
<dbReference type="AlphaFoldDB" id="A0AA94EZH5"/>
<gene>
    <name evidence="2" type="ORF">EJB19_06515</name>
</gene>
<name>A0AA94EZH5_9FLAO</name>
<dbReference type="PROSITE" id="PS51257">
    <property type="entry name" value="PROKAR_LIPOPROTEIN"/>
    <property type="match status" value="1"/>
</dbReference>
<accession>A0AA94EZH5</accession>
<organism evidence="2">
    <name type="scientific">Flavobacterium columnare</name>
    <dbReference type="NCBI Taxonomy" id="996"/>
    <lineage>
        <taxon>Bacteria</taxon>
        <taxon>Pseudomonadati</taxon>
        <taxon>Bacteroidota</taxon>
        <taxon>Flavobacteriia</taxon>
        <taxon>Flavobacteriales</taxon>
        <taxon>Flavobacteriaceae</taxon>
        <taxon>Flavobacterium</taxon>
    </lineage>
</organism>
<protein>
    <recommendedName>
        <fullName evidence="3">Lipoprotein</fullName>
    </recommendedName>
</protein>
<keyword evidence="1" id="KW-0732">Signal</keyword>
<evidence type="ECO:0008006" key="3">
    <source>
        <dbReference type="Google" id="ProtNLM"/>
    </source>
</evidence>
<evidence type="ECO:0000313" key="2">
    <source>
        <dbReference type="EMBL" id="RVU87870.1"/>
    </source>
</evidence>
<dbReference type="RefSeq" id="WP_127821948.1">
    <property type="nucleotide sequence ID" value="NZ_RWGX02000016.1"/>
</dbReference>
<feature type="chain" id="PRO_5043279471" description="Lipoprotein" evidence="1">
    <location>
        <begin position="22"/>
        <end position="395"/>
    </location>
</feature>
<feature type="signal peptide" evidence="1">
    <location>
        <begin position="1"/>
        <end position="21"/>
    </location>
</feature>
<evidence type="ECO:0000256" key="1">
    <source>
        <dbReference type="SAM" id="SignalP"/>
    </source>
</evidence>
<proteinExistence type="predicted"/>
<sequence length="395" mass="45928">MKKITSLIVFVVFLFSCSGVKQTQSMLNDGNYDGAISKSIDNLKSNKNSKGKQDYVYLLEEAFSKAKKRDLEAISLWEKEGNPNHLEKIYNTYIKLQNRQEKIQPLLPLTLIKEGRNAQFSFEDYSTALIITKSKLSDFLYENALKLMKTKDKISFRRAFDDFEYLNTINPGYKDCNKLMDECHLKGTDFVHVYTKNETNMVIPSRLQNDLLDFSTLGLNDKWTIYHSNKQKNTNYDFAMVVSFRGINISPEKVFEREFSKEKLIKNGTKPQLNSNGQPVKDEKGNTIMIDNMITVRSTVYEFRQNKSCSISAKIDYLNLNTNQLINTFPITSNFVFENIYANYNGDPRACDENYLPYFNRRPTSFPTNEQMIYDSGEDLKNKLKSTITRNRLRR</sequence>
<comment type="caution">
    <text evidence="2">The sequence shown here is derived from an EMBL/GenBank/DDBJ whole genome shotgun (WGS) entry which is preliminary data.</text>
</comment>
<reference evidence="2" key="1">
    <citation type="submission" date="2018-12" db="EMBL/GenBank/DDBJ databases">
        <title>Draft genome sequence of Flaovobacterium columnare BGFS27 isolated from channel catfish in Alabama.</title>
        <authorList>
            <person name="Cai W."/>
            <person name="Arias C."/>
        </authorList>
    </citation>
    <scope>NUCLEOTIDE SEQUENCE [LARGE SCALE GENOMIC DNA]</scope>
    <source>
        <strain evidence="2">BGFS27</strain>
    </source>
</reference>